<organism evidence="6">
    <name type="scientific">Brugia malayi</name>
    <name type="common">Filarial nematode worm</name>
    <dbReference type="NCBI Taxonomy" id="6279"/>
    <lineage>
        <taxon>Eukaryota</taxon>
        <taxon>Metazoa</taxon>
        <taxon>Ecdysozoa</taxon>
        <taxon>Nematoda</taxon>
        <taxon>Chromadorea</taxon>
        <taxon>Rhabditida</taxon>
        <taxon>Spirurina</taxon>
        <taxon>Spiruromorpha</taxon>
        <taxon>Filarioidea</taxon>
        <taxon>Onchocercidae</taxon>
        <taxon>Brugia</taxon>
    </lineage>
</organism>
<evidence type="ECO:0000259" key="5">
    <source>
        <dbReference type="Pfam" id="PF00462"/>
    </source>
</evidence>
<accession>A0A0H5S9R9</accession>
<evidence type="ECO:0000313" key="6">
    <source>
        <dbReference type="EMBL" id="CRZ25119.1"/>
    </source>
</evidence>
<dbReference type="InterPro" id="IPR004480">
    <property type="entry name" value="Monothiol_GRX-rel"/>
</dbReference>
<dbReference type="Pfam" id="PF00462">
    <property type="entry name" value="Glutaredoxin"/>
    <property type="match status" value="2"/>
</dbReference>
<dbReference type="GO" id="GO:0005634">
    <property type="term" value="C:nucleus"/>
    <property type="evidence" value="ECO:0007669"/>
    <property type="project" value="TreeGrafter"/>
</dbReference>
<dbReference type="AlphaFoldDB" id="A0A0H5S9R9"/>
<dbReference type="WormBase" id="Bm3051">
    <property type="protein sequence ID" value="BM40493"/>
    <property type="gene ID" value="WBGene00223312"/>
    <property type="gene designation" value="Bma-glrx-3"/>
</dbReference>
<dbReference type="InterPro" id="IPR036249">
    <property type="entry name" value="Thioredoxin-like_sf"/>
</dbReference>
<dbReference type="InterPro" id="IPR013766">
    <property type="entry name" value="Thioredoxin_domain"/>
</dbReference>
<dbReference type="FunFam" id="3.40.30.10:FF:000012">
    <property type="entry name" value="Monothiol glutaredoxin"/>
    <property type="match status" value="2"/>
</dbReference>
<dbReference type="InterPro" id="IPR002109">
    <property type="entry name" value="Glutaredoxin"/>
</dbReference>
<dbReference type="GO" id="GO:0051536">
    <property type="term" value="F:iron-sulfur cluster binding"/>
    <property type="evidence" value="ECO:0007669"/>
    <property type="project" value="UniProtKB-KW"/>
</dbReference>
<evidence type="ECO:0000259" key="4">
    <source>
        <dbReference type="Pfam" id="PF00085"/>
    </source>
</evidence>
<dbReference type="PROSITE" id="PS51354">
    <property type="entry name" value="GLUTAREDOXIN_2"/>
    <property type="match status" value="2"/>
</dbReference>
<feature type="domain" description="Glutaredoxin" evidence="5">
    <location>
        <begin position="261"/>
        <end position="324"/>
    </location>
</feature>
<dbReference type="InterPro" id="IPR033658">
    <property type="entry name" value="GRX_PICOT-like"/>
</dbReference>
<feature type="domain" description="Thioredoxin" evidence="4">
    <location>
        <begin position="130"/>
        <end position="219"/>
    </location>
</feature>
<dbReference type="Pfam" id="PF00085">
    <property type="entry name" value="Thioredoxin"/>
    <property type="match status" value="1"/>
</dbReference>
<dbReference type="OMA" id="LTHAARC"/>
<gene>
    <name evidence="7" type="primary">bma-glrx-3</name>
    <name evidence="6" type="synonym">Bma-glrx-3</name>
    <name evidence="7" type="ORF">Bm3051</name>
    <name evidence="6" type="ORF">BM_Bm3051</name>
</gene>
<keyword evidence="3" id="KW-0411">Iron-sulfur</keyword>
<feature type="domain" description="Glutaredoxin" evidence="5">
    <location>
        <begin position="363"/>
        <end position="426"/>
    </location>
</feature>
<dbReference type="PANTHER" id="PTHR10293:SF73">
    <property type="entry name" value="GLUTAREDOXIN-3"/>
    <property type="match status" value="1"/>
</dbReference>
<name>A0A0H5S9R9_BRUMA</name>
<dbReference type="Gene3D" id="3.40.30.10">
    <property type="entry name" value="Glutaredoxin"/>
    <property type="match status" value="3"/>
</dbReference>
<dbReference type="SUPFAM" id="SSF52833">
    <property type="entry name" value="Thioredoxin-like"/>
    <property type="match status" value="3"/>
</dbReference>
<reference evidence="6" key="1">
    <citation type="journal article" date="2007" name="Science">
        <title>Draft genome of the filarial nematode parasite Brugia malayi.</title>
        <authorList>
            <person name="Ghedin E."/>
            <person name="Wang S."/>
            <person name="Spiro D."/>
            <person name="Caler E."/>
            <person name="Zhao Q."/>
            <person name="Crabtree J."/>
            <person name="Allen J.E."/>
            <person name="Delcher A.L."/>
            <person name="Guiliano D.B."/>
            <person name="Miranda-Saavedra D."/>
            <person name="Angiuoli S.V."/>
            <person name="Creasy T."/>
            <person name="Amedeo P."/>
            <person name="Haas B."/>
            <person name="El-Sayed N.M."/>
            <person name="Wortman J.R."/>
            <person name="Feldblyum T."/>
            <person name="Tallon L."/>
            <person name="Schatz M."/>
            <person name="Shumway M."/>
            <person name="Koo H."/>
            <person name="Salzberg S.L."/>
            <person name="Schobel S."/>
            <person name="Pertea M."/>
            <person name="Pop M."/>
            <person name="White O."/>
            <person name="Barton G.J."/>
            <person name="Carlow C.K."/>
            <person name="Crawford M.J."/>
            <person name="Daub J."/>
            <person name="Dimmic M.W."/>
            <person name="Estes C.F."/>
            <person name="Foster J.M."/>
            <person name="Ganatra M."/>
            <person name="Gregory W.F."/>
            <person name="Johnson N.M."/>
            <person name="Jin J."/>
            <person name="Komuniecki R."/>
            <person name="Korf I."/>
            <person name="Kumar S."/>
            <person name="Laney S."/>
            <person name="Li B.W."/>
            <person name="Li W."/>
            <person name="Lindblom T.H."/>
            <person name="Lustigman S."/>
            <person name="Ma D."/>
            <person name="Maina C.V."/>
            <person name="Martin D.M."/>
            <person name="McCarter J.P."/>
            <person name="McReynolds L."/>
            <person name="Mitreva M."/>
            <person name="Nutman T.B."/>
            <person name="Parkinson J."/>
            <person name="Peregrin-Alvarez J.M."/>
            <person name="Poole C."/>
            <person name="Ren Q."/>
            <person name="Saunders L."/>
            <person name="Sluder A.E."/>
            <person name="Smith K."/>
            <person name="Stanke M."/>
            <person name="Unnasch T.R."/>
            <person name="Ware J."/>
            <person name="Wei A.D."/>
            <person name="Weil G."/>
            <person name="Williams D.J."/>
            <person name="Zhang Y."/>
            <person name="Williams S.A."/>
            <person name="Fraser-Liggett C."/>
            <person name="Slatko B."/>
            <person name="Blaxter M.L."/>
            <person name="Scott A.L."/>
        </authorList>
    </citation>
    <scope>NUCLEOTIDE SEQUENCE</scope>
    <source>
        <strain evidence="6">FR3</strain>
    </source>
</reference>
<sequence length="449" mass="51576">MSFGIAEKVSASIDKNDVRQTWDFYLNFNEYINSEQQYSVCFYNKRHCAGRIEMKWGRQITWGQHENSSKGDEAMQTKRVANATLKEERKTGWVGTFSWGQDDRACLGKPLSFRIIRGRRADQDMAKLLKNEDEFNQFIRMTEYALVHFSAKWCEICEQLNNLLLEFKDELKCFDFAVVEAEEVAGISVANKIVAAPTVLFFKKGKEVDRLQGFDPAKLRIKIIKHNFVEGVTNMTTKPIDDEKNDVNNRMKSLVHHSPLTLFMKGTPDNPKCGFSSQIVNLLRAVNADFSSFDVLEDDEVRQGLKEYSHWPTFPQLYLNGELIGGLDILKEELNDPDFRSKLPKLKNSNERLKALINQAPLMLFMKGSPKAPQCKFSKKIIELLAGINAEYSYFDILKDDEIREGLKEYSNWPTYPQLYLNGELIGGLDVVTEELKNPDFVEKIPKSS</sequence>
<keyword evidence="2" id="KW-0408">Iron</keyword>
<dbReference type="GO" id="GO:0006879">
    <property type="term" value="P:intracellular iron ion homeostasis"/>
    <property type="evidence" value="ECO:0007669"/>
    <property type="project" value="TreeGrafter"/>
</dbReference>
<evidence type="ECO:0000256" key="2">
    <source>
        <dbReference type="ARBA" id="ARBA00023004"/>
    </source>
</evidence>
<dbReference type="PANTHER" id="PTHR10293">
    <property type="entry name" value="GLUTAREDOXIN FAMILY MEMBER"/>
    <property type="match status" value="1"/>
</dbReference>
<evidence type="ECO:0000313" key="7">
    <source>
        <dbReference type="WormBase" id="Bm3051"/>
    </source>
</evidence>
<dbReference type="SMR" id="A0A0H5S9R9"/>
<dbReference type="EMBL" id="LN856998">
    <property type="protein sequence ID" value="CRZ25119.1"/>
    <property type="molecule type" value="Genomic_DNA"/>
</dbReference>
<reference evidence="6" key="2">
    <citation type="submission" date="2012-12" db="EMBL/GenBank/DDBJ databases">
        <authorList>
            <person name="Gao Y.W."/>
            <person name="Fan S.T."/>
            <person name="Sun H.T."/>
            <person name="Wang Z."/>
            <person name="Gao X.L."/>
            <person name="Li Y.G."/>
            <person name="Wang T.C."/>
            <person name="Zhang K."/>
            <person name="Xu W.W."/>
            <person name="Yu Z.J."/>
            <person name="Xia X.Z."/>
        </authorList>
    </citation>
    <scope>NUCLEOTIDE SEQUENCE</scope>
    <source>
        <strain evidence="6">FR3</strain>
    </source>
</reference>
<dbReference type="GO" id="GO:0046872">
    <property type="term" value="F:metal ion binding"/>
    <property type="evidence" value="ECO:0007669"/>
    <property type="project" value="UniProtKB-KW"/>
</dbReference>
<evidence type="ECO:0000256" key="3">
    <source>
        <dbReference type="ARBA" id="ARBA00023014"/>
    </source>
</evidence>
<proteinExistence type="predicted"/>
<dbReference type="CDD" id="cd03028">
    <property type="entry name" value="GRX_PICOT_like"/>
    <property type="match status" value="2"/>
</dbReference>
<protein>
    <submittedName>
        <fullName evidence="6">BMA-GLRX-3</fullName>
    </submittedName>
</protein>
<keyword evidence="1" id="KW-0479">Metal-binding</keyword>
<dbReference type="GO" id="GO:0005829">
    <property type="term" value="C:cytosol"/>
    <property type="evidence" value="ECO:0007669"/>
    <property type="project" value="TreeGrafter"/>
</dbReference>
<evidence type="ECO:0000256" key="1">
    <source>
        <dbReference type="ARBA" id="ARBA00022723"/>
    </source>
</evidence>